<sequence>MDQNQRSTPAALKLFQSSGVTFWIGALVALLPLTVDKYLSQDTTRKRIGKPRARRKIKKIKLHDRLGIMATNYFKSVALSALLLNLSSHHLSTAALGGSHCGWNYEDAIMRCDTPCSFVGIDTVHCAPGQYCFGPDLPCDSITNGTKADGEKVNVVDDAELGDTLAPLQAYVDGEDEQYSHENTAGENEVLTTVPNLGEKRPGSDVDETTYDGTVMFALLGAKPADETNETNSTVSPTASPSYSPSSGMPTSSPNDTPAPTTESPTITAMPTEFERERWANERLWQQAKDSCNNDPNAVPCPSIEGRMLPCPSGELCFAIGGMCTPPTLIPTSTPSESPTTTAPTTPQPSSSPVGLDDESNWLFCGEDEADASSDCDNPRKVWCRYGSHADCPTGQACYDTREGDNGECSATHLGLIYDYDLPKPTFAPTMHPTISMKPTEDLNPQDYYCSETFRMPDYDEECGVPCP</sequence>
<comment type="caution">
    <text evidence="3">The sequence shown here is derived from an EMBL/GenBank/DDBJ whole genome shotgun (WGS) entry which is preliminary data.</text>
</comment>
<dbReference type="Proteomes" id="UP000266841">
    <property type="component" value="Unassembled WGS sequence"/>
</dbReference>
<keyword evidence="2" id="KW-1133">Transmembrane helix</keyword>
<organism evidence="3 4">
    <name type="scientific">Thalassiosira oceanica</name>
    <name type="common">Marine diatom</name>
    <dbReference type="NCBI Taxonomy" id="159749"/>
    <lineage>
        <taxon>Eukaryota</taxon>
        <taxon>Sar</taxon>
        <taxon>Stramenopiles</taxon>
        <taxon>Ochrophyta</taxon>
        <taxon>Bacillariophyta</taxon>
        <taxon>Coscinodiscophyceae</taxon>
        <taxon>Thalassiosirophycidae</taxon>
        <taxon>Thalassiosirales</taxon>
        <taxon>Thalassiosiraceae</taxon>
        <taxon>Thalassiosira</taxon>
    </lineage>
</organism>
<keyword evidence="4" id="KW-1185">Reference proteome</keyword>
<keyword evidence="2" id="KW-0812">Transmembrane</keyword>
<dbReference type="AlphaFoldDB" id="K0T872"/>
<keyword evidence="2" id="KW-0472">Membrane</keyword>
<feature type="region of interest" description="Disordered" evidence="1">
    <location>
        <begin position="328"/>
        <end position="357"/>
    </location>
</feature>
<proteinExistence type="predicted"/>
<feature type="transmembrane region" description="Helical" evidence="2">
    <location>
        <begin position="20"/>
        <end position="39"/>
    </location>
</feature>
<evidence type="ECO:0000313" key="3">
    <source>
        <dbReference type="EMBL" id="EJK73765.1"/>
    </source>
</evidence>
<feature type="compositionally biased region" description="Low complexity" evidence="1">
    <location>
        <begin position="328"/>
        <end position="353"/>
    </location>
</feature>
<dbReference type="EMBL" id="AGNL01004231">
    <property type="protein sequence ID" value="EJK73765.1"/>
    <property type="molecule type" value="Genomic_DNA"/>
</dbReference>
<protein>
    <submittedName>
        <fullName evidence="3">Uncharacterized protein</fullName>
    </submittedName>
</protein>
<accession>K0T872</accession>
<feature type="compositionally biased region" description="Polar residues" evidence="1">
    <location>
        <begin position="255"/>
        <end position="266"/>
    </location>
</feature>
<evidence type="ECO:0000256" key="2">
    <source>
        <dbReference type="SAM" id="Phobius"/>
    </source>
</evidence>
<name>K0T872_THAOC</name>
<gene>
    <name evidence="3" type="ORF">THAOC_04593</name>
</gene>
<feature type="region of interest" description="Disordered" evidence="1">
    <location>
        <begin position="223"/>
        <end position="266"/>
    </location>
</feature>
<feature type="non-terminal residue" evidence="3">
    <location>
        <position position="468"/>
    </location>
</feature>
<evidence type="ECO:0000256" key="1">
    <source>
        <dbReference type="SAM" id="MobiDB-lite"/>
    </source>
</evidence>
<reference evidence="3 4" key="1">
    <citation type="journal article" date="2012" name="Genome Biol.">
        <title>Genome and low-iron response of an oceanic diatom adapted to chronic iron limitation.</title>
        <authorList>
            <person name="Lommer M."/>
            <person name="Specht M."/>
            <person name="Roy A.S."/>
            <person name="Kraemer L."/>
            <person name="Andreson R."/>
            <person name="Gutowska M.A."/>
            <person name="Wolf J."/>
            <person name="Bergner S.V."/>
            <person name="Schilhabel M.B."/>
            <person name="Klostermeier U.C."/>
            <person name="Beiko R.G."/>
            <person name="Rosenstiel P."/>
            <person name="Hippler M."/>
            <person name="Laroche J."/>
        </authorList>
    </citation>
    <scope>NUCLEOTIDE SEQUENCE [LARGE SCALE GENOMIC DNA]</scope>
    <source>
        <strain evidence="3 4">CCMP1005</strain>
    </source>
</reference>
<feature type="compositionally biased region" description="Low complexity" evidence="1">
    <location>
        <begin position="233"/>
        <end position="254"/>
    </location>
</feature>
<evidence type="ECO:0000313" key="4">
    <source>
        <dbReference type="Proteomes" id="UP000266841"/>
    </source>
</evidence>